<dbReference type="Proteomes" id="UP000008281">
    <property type="component" value="Unassembled WGS sequence"/>
</dbReference>
<evidence type="ECO:0000313" key="2">
    <source>
        <dbReference type="Proteomes" id="UP000008281"/>
    </source>
</evidence>
<dbReference type="AlphaFoldDB" id="E3MBW4"/>
<protein>
    <submittedName>
        <fullName evidence="1">Uncharacterized protein</fullName>
    </submittedName>
</protein>
<proteinExistence type="predicted"/>
<organism evidence="2">
    <name type="scientific">Caenorhabditis remanei</name>
    <name type="common">Caenorhabditis vulgaris</name>
    <dbReference type="NCBI Taxonomy" id="31234"/>
    <lineage>
        <taxon>Eukaryota</taxon>
        <taxon>Metazoa</taxon>
        <taxon>Ecdysozoa</taxon>
        <taxon>Nematoda</taxon>
        <taxon>Chromadorea</taxon>
        <taxon>Rhabditida</taxon>
        <taxon>Rhabditina</taxon>
        <taxon>Rhabditomorpha</taxon>
        <taxon>Rhabditoidea</taxon>
        <taxon>Rhabditidae</taxon>
        <taxon>Peloderinae</taxon>
        <taxon>Caenorhabditis</taxon>
    </lineage>
</organism>
<accession>E3MBW4</accession>
<keyword evidence="2" id="KW-1185">Reference proteome</keyword>
<name>E3MBW4_CAERE</name>
<sequence length="233" mass="27876">MPHSQSWPIFTENDQSLQPFDRYCIKRVLLSVDRYGDNSIKKERKLNREPKEIKEIKESNDRINASMKNNIEVNQRNHDEQIAKIIEEHDKELEQVKQFLHITEAVYDASESLRHIERYCSNESPENFEGEIAVYLDLLKESKKKFTERVYHFQEFVIYEQNAHQEILNVCKSYLEKFEKLMMKKSLLELCFGLPTAIENKEMVEIEEFKKKAEKLYPVFSLIYTNNIHQTCM</sequence>
<dbReference type="FunCoup" id="E3MBW4">
    <property type="interactions" value="3"/>
</dbReference>
<dbReference type="EMBL" id="DS268433">
    <property type="protein sequence ID" value="EFO97801.1"/>
    <property type="molecule type" value="Genomic_DNA"/>
</dbReference>
<dbReference type="eggNOG" id="ENOG502TK1V">
    <property type="taxonomic scope" value="Eukaryota"/>
</dbReference>
<dbReference type="OrthoDB" id="5883733at2759"/>
<evidence type="ECO:0000313" key="1">
    <source>
        <dbReference type="EMBL" id="EFO97801.1"/>
    </source>
</evidence>
<reference evidence="1" key="1">
    <citation type="submission" date="2007-07" db="EMBL/GenBank/DDBJ databases">
        <title>PCAP assembly of the Caenorhabditis remanei genome.</title>
        <authorList>
            <consortium name="The Caenorhabditis remanei Sequencing Consortium"/>
            <person name="Wilson R.K."/>
        </authorList>
    </citation>
    <scope>NUCLEOTIDE SEQUENCE [LARGE SCALE GENOMIC DNA]</scope>
    <source>
        <strain evidence="1">PB4641</strain>
    </source>
</reference>
<dbReference type="HOGENOM" id="CLU_1190814_0_0_1"/>
<dbReference type="OMA" id="IFTENDQ"/>
<gene>
    <name evidence="1" type="ORF">CRE_16110</name>
</gene>
<dbReference type="InParanoid" id="E3MBW4"/>